<keyword evidence="3" id="KW-1185">Reference proteome</keyword>
<organism evidence="2 3">
    <name type="scientific">Christiangramia crocea</name>
    <dbReference type="NCBI Taxonomy" id="2904124"/>
    <lineage>
        <taxon>Bacteria</taxon>
        <taxon>Pseudomonadati</taxon>
        <taxon>Bacteroidota</taxon>
        <taxon>Flavobacteriia</taxon>
        <taxon>Flavobacteriales</taxon>
        <taxon>Flavobacteriaceae</taxon>
        <taxon>Christiangramia</taxon>
    </lineage>
</organism>
<feature type="signal peptide" evidence="1">
    <location>
        <begin position="1"/>
        <end position="20"/>
    </location>
</feature>
<keyword evidence="1" id="KW-0732">Signal</keyword>
<proteinExistence type="predicted"/>
<dbReference type="AlphaFoldDB" id="A0A9X1UWX8"/>
<feature type="chain" id="PRO_5040989122" description="Outer membrane protein beta-barrel domain-containing protein" evidence="1">
    <location>
        <begin position="21"/>
        <end position="296"/>
    </location>
</feature>
<dbReference type="Proteomes" id="UP001139344">
    <property type="component" value="Unassembled WGS sequence"/>
</dbReference>
<evidence type="ECO:0000313" key="2">
    <source>
        <dbReference type="EMBL" id="MCG9970798.1"/>
    </source>
</evidence>
<reference evidence="2" key="1">
    <citation type="submission" date="2021-12" db="EMBL/GenBank/DDBJ databases">
        <title>Description of Gramella crocea sp. nov., a new bacterium isolated from activated sludge.</title>
        <authorList>
            <person name="Zhang X."/>
        </authorList>
    </citation>
    <scope>NUCLEOTIDE SEQUENCE</scope>
    <source>
        <strain evidence="2">YB25</strain>
    </source>
</reference>
<evidence type="ECO:0000313" key="3">
    <source>
        <dbReference type="Proteomes" id="UP001139344"/>
    </source>
</evidence>
<evidence type="ECO:0008006" key="4">
    <source>
        <dbReference type="Google" id="ProtNLM"/>
    </source>
</evidence>
<name>A0A9X1UWX8_9FLAO</name>
<evidence type="ECO:0000256" key="1">
    <source>
        <dbReference type="SAM" id="SignalP"/>
    </source>
</evidence>
<protein>
    <recommendedName>
        <fullName evidence="4">Outer membrane protein beta-barrel domain-containing protein</fullName>
    </recommendedName>
</protein>
<accession>A0A9X1UWX8</accession>
<dbReference type="EMBL" id="JAJSON010000012">
    <property type="protein sequence ID" value="MCG9970798.1"/>
    <property type="molecule type" value="Genomic_DNA"/>
</dbReference>
<gene>
    <name evidence="2" type="ORF">LU635_04040</name>
</gene>
<dbReference type="RefSeq" id="WP_240096441.1">
    <property type="nucleotide sequence ID" value="NZ_JAJSON010000012.1"/>
</dbReference>
<comment type="caution">
    <text evidence="2">The sequence shown here is derived from an EMBL/GenBank/DDBJ whole genome shotgun (WGS) entry which is preliminary data.</text>
</comment>
<sequence>MKHIFKFFALLLILSGNIEAQNPQHEGSDFSYFLADVSYMSDAIFMGRKDSVRAPYVYSSLGYYDKSGFFGNFSASYLVSSEDERFDLFLLSAGYIYSRNDLSVGLSGTKYFFDDESYNVQSEIEAGITGLLAYDFDILEFTLSASGYFSDNDSPDVAVNFMADRSFFALENNLMITPTFILAAGTQYFYEEYYNSSRLGNRKGSGNGQGQGGNNIMQSPMTNVSISEASEFNILNIEAKLPLMYFYKSFIFSFTPIISFPQTPASIITDDAVYKEDLESIFYWSAGISYWLKTGK</sequence>